<sequence>EAADAGSDVAGTFDVGFDQTRDMGQVLHDVGGTGEEMIDPGSSKKSNISNSPDVPLTEKENKEYDDEYISIIVGALAALIFLLISVVLI</sequence>
<keyword evidence="2" id="KW-0472">Membrane</keyword>
<name>A0A0B6YHK5_9EUPU</name>
<feature type="compositionally biased region" description="Polar residues" evidence="1">
    <location>
        <begin position="43"/>
        <end position="52"/>
    </location>
</feature>
<keyword evidence="2" id="KW-0812">Transmembrane</keyword>
<evidence type="ECO:0000256" key="1">
    <source>
        <dbReference type="SAM" id="MobiDB-lite"/>
    </source>
</evidence>
<feature type="non-terminal residue" evidence="3">
    <location>
        <position position="89"/>
    </location>
</feature>
<evidence type="ECO:0000256" key="2">
    <source>
        <dbReference type="SAM" id="Phobius"/>
    </source>
</evidence>
<protein>
    <submittedName>
        <fullName evidence="3">Uncharacterized protein</fullName>
    </submittedName>
</protein>
<gene>
    <name evidence="3" type="primary">ORF25863</name>
</gene>
<reference evidence="3" key="1">
    <citation type="submission" date="2014-12" db="EMBL/GenBank/DDBJ databases">
        <title>Insight into the proteome of Arion vulgaris.</title>
        <authorList>
            <person name="Aradska J."/>
            <person name="Bulat T."/>
            <person name="Smidak R."/>
            <person name="Sarate P."/>
            <person name="Gangsoo J."/>
            <person name="Sialana F."/>
            <person name="Bilban M."/>
            <person name="Lubec G."/>
        </authorList>
    </citation>
    <scope>NUCLEOTIDE SEQUENCE</scope>
    <source>
        <tissue evidence="3">Skin</tissue>
    </source>
</reference>
<organism evidence="3">
    <name type="scientific">Arion vulgaris</name>
    <dbReference type="NCBI Taxonomy" id="1028688"/>
    <lineage>
        <taxon>Eukaryota</taxon>
        <taxon>Metazoa</taxon>
        <taxon>Spiralia</taxon>
        <taxon>Lophotrochozoa</taxon>
        <taxon>Mollusca</taxon>
        <taxon>Gastropoda</taxon>
        <taxon>Heterobranchia</taxon>
        <taxon>Euthyneura</taxon>
        <taxon>Panpulmonata</taxon>
        <taxon>Eupulmonata</taxon>
        <taxon>Stylommatophora</taxon>
        <taxon>Helicina</taxon>
        <taxon>Arionoidea</taxon>
        <taxon>Arionidae</taxon>
        <taxon>Arion</taxon>
    </lineage>
</organism>
<dbReference type="EMBL" id="HACG01008853">
    <property type="protein sequence ID" value="CEK55718.1"/>
    <property type="molecule type" value="Transcribed_RNA"/>
</dbReference>
<accession>A0A0B6YHK5</accession>
<dbReference type="AlphaFoldDB" id="A0A0B6YHK5"/>
<evidence type="ECO:0000313" key="3">
    <source>
        <dbReference type="EMBL" id="CEK55718.1"/>
    </source>
</evidence>
<proteinExistence type="predicted"/>
<feature type="region of interest" description="Disordered" evidence="1">
    <location>
        <begin position="30"/>
        <end position="59"/>
    </location>
</feature>
<feature type="non-terminal residue" evidence="3">
    <location>
        <position position="1"/>
    </location>
</feature>
<feature type="transmembrane region" description="Helical" evidence="2">
    <location>
        <begin position="68"/>
        <end position="88"/>
    </location>
</feature>
<keyword evidence="2" id="KW-1133">Transmembrane helix</keyword>